<evidence type="ECO:0000259" key="16">
    <source>
        <dbReference type="PROSITE" id="PS50011"/>
    </source>
</evidence>
<evidence type="ECO:0000256" key="4">
    <source>
        <dbReference type="ARBA" id="ARBA00022527"/>
    </source>
</evidence>
<keyword evidence="6" id="KW-0479">Metal-binding</keyword>
<dbReference type="Gene3D" id="3.30.200.20">
    <property type="entry name" value="Phosphorylase Kinase, domain 1"/>
    <property type="match status" value="1"/>
</dbReference>
<dbReference type="SMART" id="SM00220">
    <property type="entry name" value="S_TKc"/>
    <property type="match status" value="1"/>
</dbReference>
<keyword evidence="5" id="KW-0808">Transferase</keyword>
<keyword evidence="11 15" id="KW-0067">ATP-binding</keyword>
<sequence>VVALTKLQAAALGAASAEVELEAWPSLVEGESLELRMSQLGEPRKHAWPRSLTVHLGDTQVARFDPPREGCKRSDSPFEVPLPQVLSGPFRLRVSADATATFGDFAESTESVQFLVSPAEPKTLVLSGSLRERLILSNSGRLHESYNLEGQKLGEGTFGSVRKASCRQTGLCRAVKTIVKTGISDVPALQREIELMKAMDHPNIVKLFESFEDHRSVYLVMELCDGGELFDRVIEAGHLTERQAAVVIKQACRALCYMHSQGVCHRDLKPENFLLLNNCPLEESTLKIIDFGLSRRFQPGEVLKTAVGTLAYVAPEVLKQAYSTPCDLWSLGVIMYVLLCGRVPFDGDDKEMVRKARKGNYCLEGPDWEPVSERAKILIRRLLLVDPSLRPSATQALEDKWIKELCEDVAGATLGPLGPHIVENLRASSRASRFKKAAVTVVVRQLDEAKLCALRDVFVAIDRNSDGVISAREMHEALVKMELQVPEDLQKLMAELDMDGRGQLCYTEFMASALDMRAHAREDVCWHAFKAFDRNNDGKISPKELEMVLLHEDIRDLQGAQVLADVVHEIDTDGDGMVQFAEFMRMMTSAECGGGGE</sequence>
<evidence type="ECO:0000256" key="7">
    <source>
        <dbReference type="ARBA" id="ARBA00022737"/>
    </source>
</evidence>
<feature type="non-terminal residue" evidence="18">
    <location>
        <position position="1"/>
    </location>
</feature>
<dbReference type="CDD" id="cd00051">
    <property type="entry name" value="EFh"/>
    <property type="match status" value="1"/>
</dbReference>
<comment type="cofactor">
    <cofactor evidence="1">
        <name>Mg(2+)</name>
        <dbReference type="ChEBI" id="CHEBI:18420"/>
    </cofactor>
</comment>
<dbReference type="EMBL" id="CAJNNV010016448">
    <property type="protein sequence ID" value="CAE8604436.1"/>
    <property type="molecule type" value="Genomic_DNA"/>
</dbReference>
<evidence type="ECO:0000256" key="14">
    <source>
        <dbReference type="ARBA" id="ARBA00048679"/>
    </source>
</evidence>
<dbReference type="GO" id="GO:0005524">
    <property type="term" value="F:ATP binding"/>
    <property type="evidence" value="ECO:0007669"/>
    <property type="project" value="UniProtKB-UniRule"/>
</dbReference>
<accession>A0A813F1Y3</accession>
<evidence type="ECO:0000256" key="6">
    <source>
        <dbReference type="ARBA" id="ARBA00022723"/>
    </source>
</evidence>
<evidence type="ECO:0000256" key="10">
    <source>
        <dbReference type="ARBA" id="ARBA00022837"/>
    </source>
</evidence>
<evidence type="ECO:0000256" key="3">
    <source>
        <dbReference type="ARBA" id="ARBA00012513"/>
    </source>
</evidence>
<evidence type="ECO:0000256" key="12">
    <source>
        <dbReference type="ARBA" id="ARBA00024334"/>
    </source>
</evidence>
<keyword evidence="8 15" id="KW-0547">Nucleotide-binding</keyword>
<proteinExistence type="inferred from homology"/>
<evidence type="ECO:0000256" key="2">
    <source>
        <dbReference type="ARBA" id="ARBA00011245"/>
    </source>
</evidence>
<dbReference type="PANTHER" id="PTHR24349">
    <property type="entry name" value="SERINE/THREONINE-PROTEIN KINASE"/>
    <property type="match status" value="1"/>
</dbReference>
<protein>
    <recommendedName>
        <fullName evidence="3">non-specific serine/threonine protein kinase</fullName>
        <ecNumber evidence="3">2.7.11.1</ecNumber>
    </recommendedName>
</protein>
<dbReference type="PROSITE" id="PS00107">
    <property type="entry name" value="PROTEIN_KINASE_ATP"/>
    <property type="match status" value="1"/>
</dbReference>
<dbReference type="EC" id="2.7.11.1" evidence="3"/>
<dbReference type="SUPFAM" id="SSF56112">
    <property type="entry name" value="Protein kinase-like (PK-like)"/>
    <property type="match status" value="1"/>
</dbReference>
<dbReference type="InterPro" id="IPR000719">
    <property type="entry name" value="Prot_kinase_dom"/>
</dbReference>
<reference evidence="18" key="1">
    <citation type="submission" date="2021-02" db="EMBL/GenBank/DDBJ databases">
        <authorList>
            <person name="Dougan E. K."/>
            <person name="Rhodes N."/>
            <person name="Thang M."/>
            <person name="Chan C."/>
        </authorList>
    </citation>
    <scope>NUCLEOTIDE SEQUENCE</scope>
</reference>
<keyword evidence="19" id="KW-1185">Reference proteome</keyword>
<name>A0A813F1Y3_POLGL</name>
<evidence type="ECO:0000259" key="17">
    <source>
        <dbReference type="PROSITE" id="PS50222"/>
    </source>
</evidence>
<dbReference type="Proteomes" id="UP000654075">
    <property type="component" value="Unassembled WGS sequence"/>
</dbReference>
<dbReference type="Pfam" id="PF13499">
    <property type="entry name" value="EF-hand_7"/>
    <property type="match status" value="2"/>
</dbReference>
<evidence type="ECO:0000256" key="5">
    <source>
        <dbReference type="ARBA" id="ARBA00022679"/>
    </source>
</evidence>
<dbReference type="InterPro" id="IPR018247">
    <property type="entry name" value="EF_Hand_1_Ca_BS"/>
</dbReference>
<dbReference type="OrthoDB" id="40902at2759"/>
<evidence type="ECO:0000256" key="11">
    <source>
        <dbReference type="ARBA" id="ARBA00022840"/>
    </source>
</evidence>
<evidence type="ECO:0000256" key="15">
    <source>
        <dbReference type="PROSITE-ProRule" id="PRU10141"/>
    </source>
</evidence>
<dbReference type="InterPro" id="IPR017441">
    <property type="entry name" value="Protein_kinase_ATP_BS"/>
</dbReference>
<feature type="binding site" evidence="15">
    <location>
        <position position="180"/>
    </location>
    <ligand>
        <name>ATP</name>
        <dbReference type="ChEBI" id="CHEBI:30616"/>
    </ligand>
</feature>
<evidence type="ECO:0000256" key="13">
    <source>
        <dbReference type="ARBA" id="ARBA00047899"/>
    </source>
</evidence>
<dbReference type="InterPro" id="IPR008271">
    <property type="entry name" value="Ser/Thr_kinase_AS"/>
</dbReference>
<dbReference type="Gene3D" id="1.10.238.10">
    <property type="entry name" value="EF-hand"/>
    <property type="match status" value="2"/>
</dbReference>
<keyword evidence="7" id="KW-0677">Repeat</keyword>
<organism evidence="18 19">
    <name type="scientific">Polarella glacialis</name>
    <name type="common">Dinoflagellate</name>
    <dbReference type="NCBI Taxonomy" id="89957"/>
    <lineage>
        <taxon>Eukaryota</taxon>
        <taxon>Sar</taxon>
        <taxon>Alveolata</taxon>
        <taxon>Dinophyceae</taxon>
        <taxon>Suessiales</taxon>
        <taxon>Suessiaceae</taxon>
        <taxon>Polarella</taxon>
    </lineage>
</organism>
<feature type="domain" description="EF-hand" evidence="17">
    <location>
        <begin position="558"/>
        <end position="593"/>
    </location>
</feature>
<dbReference type="PROSITE" id="PS50011">
    <property type="entry name" value="PROTEIN_KINASE_DOM"/>
    <property type="match status" value="1"/>
</dbReference>
<dbReference type="PROSITE" id="PS00018">
    <property type="entry name" value="EF_HAND_1"/>
    <property type="match status" value="3"/>
</dbReference>
<evidence type="ECO:0000313" key="18">
    <source>
        <dbReference type="EMBL" id="CAE8604436.1"/>
    </source>
</evidence>
<feature type="domain" description="EF-hand" evidence="17">
    <location>
        <begin position="454"/>
        <end position="484"/>
    </location>
</feature>
<keyword evidence="10" id="KW-0106">Calcium</keyword>
<dbReference type="SUPFAM" id="SSF47473">
    <property type="entry name" value="EF-hand"/>
    <property type="match status" value="1"/>
</dbReference>
<dbReference type="GO" id="GO:0005509">
    <property type="term" value="F:calcium ion binding"/>
    <property type="evidence" value="ECO:0007669"/>
    <property type="project" value="InterPro"/>
</dbReference>
<dbReference type="PROSITE" id="PS50222">
    <property type="entry name" value="EF_HAND_2"/>
    <property type="match status" value="3"/>
</dbReference>
<dbReference type="InterPro" id="IPR011009">
    <property type="entry name" value="Kinase-like_dom_sf"/>
</dbReference>
<evidence type="ECO:0000256" key="9">
    <source>
        <dbReference type="ARBA" id="ARBA00022777"/>
    </source>
</evidence>
<dbReference type="CDD" id="cd05117">
    <property type="entry name" value="STKc_CAMK"/>
    <property type="match status" value="1"/>
</dbReference>
<dbReference type="Gene3D" id="1.10.510.10">
    <property type="entry name" value="Transferase(Phosphotransferase) domain 1"/>
    <property type="match status" value="1"/>
</dbReference>
<dbReference type="InterPro" id="IPR050205">
    <property type="entry name" value="CDPK_Ser/Thr_kinases"/>
</dbReference>
<dbReference type="InterPro" id="IPR011992">
    <property type="entry name" value="EF-hand-dom_pair"/>
</dbReference>
<comment type="subunit">
    <text evidence="2">Monomer.</text>
</comment>
<dbReference type="FunFam" id="1.10.238.10:FF:000001">
    <property type="entry name" value="Calmodulin 1"/>
    <property type="match status" value="1"/>
</dbReference>
<dbReference type="Pfam" id="PF00069">
    <property type="entry name" value="Pkinase"/>
    <property type="match status" value="1"/>
</dbReference>
<dbReference type="SMART" id="SM00054">
    <property type="entry name" value="EFh"/>
    <property type="match status" value="4"/>
</dbReference>
<keyword evidence="4" id="KW-0723">Serine/threonine-protein kinase</keyword>
<evidence type="ECO:0000256" key="8">
    <source>
        <dbReference type="ARBA" id="ARBA00022741"/>
    </source>
</evidence>
<gene>
    <name evidence="18" type="ORF">PGLA1383_LOCUS22596</name>
</gene>
<dbReference type="FunFam" id="1.10.510.10:FF:000571">
    <property type="entry name" value="Maternal embryonic leucine zipper kinase"/>
    <property type="match status" value="1"/>
</dbReference>
<evidence type="ECO:0000256" key="1">
    <source>
        <dbReference type="ARBA" id="ARBA00001946"/>
    </source>
</evidence>
<comment type="catalytic activity">
    <reaction evidence="14">
        <text>L-seryl-[protein] + ATP = O-phospho-L-seryl-[protein] + ADP + H(+)</text>
        <dbReference type="Rhea" id="RHEA:17989"/>
        <dbReference type="Rhea" id="RHEA-COMP:9863"/>
        <dbReference type="Rhea" id="RHEA-COMP:11604"/>
        <dbReference type="ChEBI" id="CHEBI:15378"/>
        <dbReference type="ChEBI" id="CHEBI:29999"/>
        <dbReference type="ChEBI" id="CHEBI:30616"/>
        <dbReference type="ChEBI" id="CHEBI:83421"/>
        <dbReference type="ChEBI" id="CHEBI:456216"/>
        <dbReference type="EC" id="2.7.11.1"/>
    </reaction>
</comment>
<comment type="similarity">
    <text evidence="12">Belongs to the protein kinase superfamily. Ser/Thr protein kinase family. CDPK subfamily.</text>
</comment>
<dbReference type="AlphaFoldDB" id="A0A813F1Y3"/>
<evidence type="ECO:0000313" key="19">
    <source>
        <dbReference type="Proteomes" id="UP000654075"/>
    </source>
</evidence>
<dbReference type="InterPro" id="IPR002048">
    <property type="entry name" value="EF_hand_dom"/>
</dbReference>
<dbReference type="PROSITE" id="PS00108">
    <property type="entry name" value="PROTEIN_KINASE_ST"/>
    <property type="match status" value="1"/>
</dbReference>
<comment type="caution">
    <text evidence="18">The sequence shown here is derived from an EMBL/GenBank/DDBJ whole genome shotgun (WGS) entry which is preliminary data.</text>
</comment>
<comment type="catalytic activity">
    <reaction evidence="13">
        <text>L-threonyl-[protein] + ATP = O-phospho-L-threonyl-[protein] + ADP + H(+)</text>
        <dbReference type="Rhea" id="RHEA:46608"/>
        <dbReference type="Rhea" id="RHEA-COMP:11060"/>
        <dbReference type="Rhea" id="RHEA-COMP:11605"/>
        <dbReference type="ChEBI" id="CHEBI:15378"/>
        <dbReference type="ChEBI" id="CHEBI:30013"/>
        <dbReference type="ChEBI" id="CHEBI:30616"/>
        <dbReference type="ChEBI" id="CHEBI:61977"/>
        <dbReference type="ChEBI" id="CHEBI:456216"/>
        <dbReference type="EC" id="2.7.11.1"/>
    </reaction>
</comment>
<dbReference type="GO" id="GO:0004674">
    <property type="term" value="F:protein serine/threonine kinase activity"/>
    <property type="evidence" value="ECO:0007669"/>
    <property type="project" value="UniProtKB-KW"/>
</dbReference>
<feature type="domain" description="EF-hand" evidence="17">
    <location>
        <begin position="520"/>
        <end position="555"/>
    </location>
</feature>
<feature type="domain" description="Protein kinase" evidence="16">
    <location>
        <begin position="147"/>
        <end position="402"/>
    </location>
</feature>
<dbReference type="FunFam" id="3.30.200.20:FF:000315">
    <property type="entry name" value="Calcium-dependent protein kinase 3"/>
    <property type="match status" value="1"/>
</dbReference>
<keyword evidence="9" id="KW-0418">Kinase</keyword>